<keyword evidence="3" id="KW-1185">Reference proteome</keyword>
<accession>A0AAJ0B994</accession>
<dbReference type="EMBL" id="MU839836">
    <property type="protein sequence ID" value="KAK1754043.1"/>
    <property type="molecule type" value="Genomic_DNA"/>
</dbReference>
<sequence>MSRFLVMTKRQPTQQRGRTENHPPIYVTMPSKTTRTAKTFVPYRETYGPSRGRVRRMLQRPTAYGGAGLSTDETRMLFEMMRLYVCEDLFSQDIAPEDVTETHFEVIVYRYLYDMYGKLDEFPYEREYHNPPDDPRGSSLTYRAYYTYYKAREEGNNLEGLGGAVVRQVPLRLRPPPVEYDSVPEDWSPEDWSPDDWSPEDWSYEADYEGEGQGSYSIVGSCAVVKL</sequence>
<evidence type="ECO:0000256" key="1">
    <source>
        <dbReference type="SAM" id="MobiDB-lite"/>
    </source>
</evidence>
<proteinExistence type="predicted"/>
<name>A0AAJ0B994_9PEZI</name>
<comment type="caution">
    <text evidence="2">The sequence shown here is derived from an EMBL/GenBank/DDBJ whole genome shotgun (WGS) entry which is preliminary data.</text>
</comment>
<dbReference type="AlphaFoldDB" id="A0AAJ0B994"/>
<organism evidence="2 3">
    <name type="scientific">Echria macrotheca</name>
    <dbReference type="NCBI Taxonomy" id="438768"/>
    <lineage>
        <taxon>Eukaryota</taxon>
        <taxon>Fungi</taxon>
        <taxon>Dikarya</taxon>
        <taxon>Ascomycota</taxon>
        <taxon>Pezizomycotina</taxon>
        <taxon>Sordariomycetes</taxon>
        <taxon>Sordariomycetidae</taxon>
        <taxon>Sordariales</taxon>
        <taxon>Schizotheciaceae</taxon>
        <taxon>Echria</taxon>
    </lineage>
</organism>
<gene>
    <name evidence="2" type="ORF">QBC47DRAFT_429540</name>
</gene>
<protein>
    <submittedName>
        <fullName evidence="2">Uncharacterized protein</fullName>
    </submittedName>
</protein>
<evidence type="ECO:0000313" key="3">
    <source>
        <dbReference type="Proteomes" id="UP001239445"/>
    </source>
</evidence>
<evidence type="ECO:0000313" key="2">
    <source>
        <dbReference type="EMBL" id="KAK1754043.1"/>
    </source>
</evidence>
<feature type="region of interest" description="Disordered" evidence="1">
    <location>
        <begin position="1"/>
        <end position="24"/>
    </location>
</feature>
<reference evidence="2" key="1">
    <citation type="submission" date="2023-06" db="EMBL/GenBank/DDBJ databases">
        <title>Genome-scale phylogeny and comparative genomics of the fungal order Sordariales.</title>
        <authorList>
            <consortium name="Lawrence Berkeley National Laboratory"/>
            <person name="Hensen N."/>
            <person name="Bonometti L."/>
            <person name="Westerberg I."/>
            <person name="Brannstrom I.O."/>
            <person name="Guillou S."/>
            <person name="Cros-Aarteil S."/>
            <person name="Calhoun S."/>
            <person name="Haridas S."/>
            <person name="Kuo A."/>
            <person name="Mondo S."/>
            <person name="Pangilinan J."/>
            <person name="Riley R."/>
            <person name="Labutti K."/>
            <person name="Andreopoulos B."/>
            <person name="Lipzen A."/>
            <person name="Chen C."/>
            <person name="Yanf M."/>
            <person name="Daum C."/>
            <person name="Ng V."/>
            <person name="Clum A."/>
            <person name="Steindorff A."/>
            <person name="Ohm R."/>
            <person name="Martin F."/>
            <person name="Silar P."/>
            <person name="Natvig D."/>
            <person name="Lalanne C."/>
            <person name="Gautier V."/>
            <person name="Ament-Velasquez S.L."/>
            <person name="Kruys A."/>
            <person name="Hutchinson M.I."/>
            <person name="Powell A.J."/>
            <person name="Barry K."/>
            <person name="Miller A.N."/>
            <person name="Grigoriev I.V."/>
            <person name="Debuchy R."/>
            <person name="Gladieux P."/>
            <person name="Thoren M.H."/>
            <person name="Johannesson H."/>
        </authorList>
    </citation>
    <scope>NUCLEOTIDE SEQUENCE</scope>
    <source>
        <strain evidence="2">PSN4</strain>
    </source>
</reference>
<dbReference type="Proteomes" id="UP001239445">
    <property type="component" value="Unassembled WGS sequence"/>
</dbReference>